<dbReference type="SUPFAM" id="SSF56112">
    <property type="entry name" value="Protein kinase-like (PK-like)"/>
    <property type="match status" value="1"/>
</dbReference>
<dbReference type="InterPro" id="IPR011009">
    <property type="entry name" value="Kinase-like_dom_sf"/>
</dbReference>
<evidence type="ECO:0000256" key="5">
    <source>
        <dbReference type="ARBA" id="ARBA00022840"/>
    </source>
</evidence>
<keyword evidence="4" id="KW-0418">Kinase</keyword>
<dbReference type="PROSITE" id="PS50011">
    <property type="entry name" value="PROTEIN_KINASE_DOM"/>
    <property type="match status" value="1"/>
</dbReference>
<dbReference type="PROSITE" id="PS00107">
    <property type="entry name" value="PROTEIN_KINASE_ATP"/>
    <property type="match status" value="1"/>
</dbReference>
<reference evidence="8" key="1">
    <citation type="submission" date="2023-11" db="EMBL/GenBank/DDBJ databases">
        <authorList>
            <person name="De Vega J J."/>
            <person name="De Vega J J."/>
        </authorList>
    </citation>
    <scope>NUCLEOTIDE SEQUENCE</scope>
</reference>
<dbReference type="Pfam" id="PF00069">
    <property type="entry name" value="Pkinase"/>
    <property type="match status" value="1"/>
</dbReference>
<evidence type="ECO:0000256" key="4">
    <source>
        <dbReference type="ARBA" id="ARBA00022777"/>
    </source>
</evidence>
<keyword evidence="5 6" id="KW-0067">ATP-binding</keyword>
<keyword evidence="9" id="KW-1185">Reference proteome</keyword>
<feature type="binding site" evidence="6">
    <location>
        <position position="54"/>
    </location>
    <ligand>
        <name>ATP</name>
        <dbReference type="ChEBI" id="CHEBI:30616"/>
    </ligand>
</feature>
<gene>
    <name evidence="8" type="ORF">MYCIT1_LOCUS8014</name>
</gene>
<dbReference type="InterPro" id="IPR045269">
    <property type="entry name" value="Atg1-like"/>
</dbReference>
<dbReference type="GO" id="GO:0000407">
    <property type="term" value="C:phagophore assembly site"/>
    <property type="evidence" value="ECO:0007669"/>
    <property type="project" value="TreeGrafter"/>
</dbReference>
<dbReference type="Gene3D" id="1.10.510.10">
    <property type="entry name" value="Transferase(Phosphotransferase) domain 1"/>
    <property type="match status" value="1"/>
</dbReference>
<dbReference type="PANTHER" id="PTHR24348">
    <property type="entry name" value="SERINE/THREONINE-PROTEIN KINASE UNC-51-RELATED"/>
    <property type="match status" value="1"/>
</dbReference>
<protein>
    <recommendedName>
        <fullName evidence="1">non-specific serine/threonine protein kinase</fullName>
        <ecNumber evidence="1">2.7.11.1</ecNumber>
    </recommendedName>
</protein>
<organism evidence="8 9">
    <name type="scientific">Mycena citricolor</name>
    <dbReference type="NCBI Taxonomy" id="2018698"/>
    <lineage>
        <taxon>Eukaryota</taxon>
        <taxon>Fungi</taxon>
        <taxon>Dikarya</taxon>
        <taxon>Basidiomycota</taxon>
        <taxon>Agaricomycotina</taxon>
        <taxon>Agaricomycetes</taxon>
        <taxon>Agaricomycetidae</taxon>
        <taxon>Agaricales</taxon>
        <taxon>Marasmiineae</taxon>
        <taxon>Mycenaceae</taxon>
        <taxon>Mycena</taxon>
    </lineage>
</organism>
<dbReference type="PANTHER" id="PTHR24348:SF22">
    <property type="entry name" value="NON-SPECIFIC SERINE_THREONINE PROTEIN KINASE"/>
    <property type="match status" value="1"/>
</dbReference>
<dbReference type="AlphaFoldDB" id="A0AAD2H192"/>
<evidence type="ECO:0000256" key="2">
    <source>
        <dbReference type="ARBA" id="ARBA00022679"/>
    </source>
</evidence>
<dbReference type="SMART" id="SM00220">
    <property type="entry name" value="S_TKc"/>
    <property type="match status" value="1"/>
</dbReference>
<proteinExistence type="predicted"/>
<keyword evidence="3 6" id="KW-0547">Nucleotide-binding</keyword>
<dbReference type="InterPro" id="IPR017441">
    <property type="entry name" value="Protein_kinase_ATP_BS"/>
</dbReference>
<dbReference type="Proteomes" id="UP001295794">
    <property type="component" value="Unassembled WGS sequence"/>
</dbReference>
<dbReference type="GO" id="GO:0016020">
    <property type="term" value="C:membrane"/>
    <property type="evidence" value="ECO:0007669"/>
    <property type="project" value="TreeGrafter"/>
</dbReference>
<dbReference type="GO" id="GO:0000045">
    <property type="term" value="P:autophagosome assembly"/>
    <property type="evidence" value="ECO:0007669"/>
    <property type="project" value="TreeGrafter"/>
</dbReference>
<dbReference type="GO" id="GO:0005776">
    <property type="term" value="C:autophagosome"/>
    <property type="evidence" value="ECO:0007669"/>
    <property type="project" value="TreeGrafter"/>
</dbReference>
<dbReference type="EC" id="2.7.11.1" evidence="1"/>
<name>A0AAD2H192_9AGAR</name>
<feature type="domain" description="Protein kinase" evidence="7">
    <location>
        <begin position="21"/>
        <end position="293"/>
    </location>
</feature>
<sequence length="573" mass="62961">MSPISYALPDLTGTVVNAGRLQLVRLLGVGSYGRVYQAKDTSSSESSPIYYAVKCQIHYDPATSYGNMLDNEIELHSSISYDDRILAFHRTFLSDDDKFFFTVLDYCAGGDLYGAIQEGRFDGNVSLVKIFMNQLLDGVAYMHRNSTYHRDLKPENILLKSSGDELDVKIADFGLSTRVGVSSQFGCGSRLYMSPENLDRLVAGGSYFARDTDLWACAVILVNVLTSRFPWFKAERSDPGYKEYLNDPSVLRDALNITQPTADLLNWCFSKKAALRPTLDEFRDAMNAIDEFVLPGDRTPAPHPRFEIPSLGFWPAAGPPPPPAVLDSLFACDCSLMCSKCTPSASEIASLLASDGYMLPDDQPPPFTAAIRISRHVVAQTASSMNLSVPIYDDTDLSADDAFLRAEQNTTPPTSLATSAVSCPRFPPGILLPQTIREPPRYPPGISIPVAANRVSPRFPIGVQIPTASGNLACLPPGVGCSRRSESWRSFEDHKGRCSPSSSTSASYFDSSGAHYEEDDFVILLGDGDTLVFPRPPSYIPDPQMKKVPPSRHAFEQVEFSRARELLRSCHLL</sequence>
<evidence type="ECO:0000256" key="1">
    <source>
        <dbReference type="ARBA" id="ARBA00012513"/>
    </source>
</evidence>
<accession>A0AAD2H192</accession>
<dbReference type="GO" id="GO:0005524">
    <property type="term" value="F:ATP binding"/>
    <property type="evidence" value="ECO:0007669"/>
    <property type="project" value="UniProtKB-UniRule"/>
</dbReference>
<comment type="caution">
    <text evidence="8">The sequence shown here is derived from an EMBL/GenBank/DDBJ whole genome shotgun (WGS) entry which is preliminary data.</text>
</comment>
<evidence type="ECO:0000313" key="8">
    <source>
        <dbReference type="EMBL" id="CAK5266314.1"/>
    </source>
</evidence>
<dbReference type="EMBL" id="CAVNYO010000109">
    <property type="protein sequence ID" value="CAK5266314.1"/>
    <property type="molecule type" value="Genomic_DNA"/>
</dbReference>
<keyword evidence="2" id="KW-0808">Transferase</keyword>
<evidence type="ECO:0000256" key="6">
    <source>
        <dbReference type="PROSITE-ProRule" id="PRU10141"/>
    </source>
</evidence>
<dbReference type="GO" id="GO:0005829">
    <property type="term" value="C:cytosol"/>
    <property type="evidence" value="ECO:0007669"/>
    <property type="project" value="TreeGrafter"/>
</dbReference>
<dbReference type="GO" id="GO:0010506">
    <property type="term" value="P:regulation of autophagy"/>
    <property type="evidence" value="ECO:0007669"/>
    <property type="project" value="InterPro"/>
</dbReference>
<evidence type="ECO:0000313" key="9">
    <source>
        <dbReference type="Proteomes" id="UP001295794"/>
    </source>
</evidence>
<evidence type="ECO:0000259" key="7">
    <source>
        <dbReference type="PROSITE" id="PS50011"/>
    </source>
</evidence>
<dbReference type="GO" id="GO:0004674">
    <property type="term" value="F:protein serine/threonine kinase activity"/>
    <property type="evidence" value="ECO:0007669"/>
    <property type="project" value="UniProtKB-EC"/>
</dbReference>
<evidence type="ECO:0000256" key="3">
    <source>
        <dbReference type="ARBA" id="ARBA00022741"/>
    </source>
</evidence>
<dbReference type="InterPro" id="IPR000719">
    <property type="entry name" value="Prot_kinase_dom"/>
</dbReference>